<feature type="transmembrane region" description="Helical" evidence="6">
    <location>
        <begin position="338"/>
        <end position="360"/>
    </location>
</feature>
<evidence type="ECO:0000313" key="8">
    <source>
        <dbReference type="Proteomes" id="UP000216533"/>
    </source>
</evidence>
<feature type="transmembrane region" description="Helical" evidence="6">
    <location>
        <begin position="270"/>
        <end position="296"/>
    </location>
</feature>
<keyword evidence="2" id="KW-1003">Cell membrane</keyword>
<comment type="subcellular location">
    <subcellularLocation>
        <location evidence="1">Cell membrane</location>
        <topology evidence="1">Multi-pass membrane protein</topology>
    </subcellularLocation>
</comment>
<evidence type="ECO:0000256" key="4">
    <source>
        <dbReference type="ARBA" id="ARBA00022989"/>
    </source>
</evidence>
<evidence type="ECO:0000256" key="6">
    <source>
        <dbReference type="SAM" id="Phobius"/>
    </source>
</evidence>
<evidence type="ECO:0000256" key="2">
    <source>
        <dbReference type="ARBA" id="ARBA00022475"/>
    </source>
</evidence>
<dbReference type="Proteomes" id="UP000216533">
    <property type="component" value="Unassembled WGS sequence"/>
</dbReference>
<dbReference type="EMBL" id="NMVI01000005">
    <property type="protein sequence ID" value="OYN90517.1"/>
    <property type="molecule type" value="Genomic_DNA"/>
</dbReference>
<feature type="transmembrane region" description="Helical" evidence="6">
    <location>
        <begin position="125"/>
        <end position="145"/>
    </location>
</feature>
<evidence type="ECO:0000256" key="5">
    <source>
        <dbReference type="ARBA" id="ARBA00023136"/>
    </source>
</evidence>
<gene>
    <name evidence="7" type="ORF">CGZ92_01425</name>
</gene>
<feature type="transmembrane region" description="Helical" evidence="6">
    <location>
        <begin position="366"/>
        <end position="384"/>
    </location>
</feature>
<protein>
    <recommendedName>
        <fullName evidence="9">Polysaccharide biosynthesis protein</fullName>
    </recommendedName>
</protein>
<evidence type="ECO:0000256" key="3">
    <source>
        <dbReference type="ARBA" id="ARBA00022692"/>
    </source>
</evidence>
<feature type="transmembrane region" description="Helical" evidence="6">
    <location>
        <begin position="151"/>
        <end position="173"/>
    </location>
</feature>
<feature type="transmembrane region" description="Helical" evidence="6">
    <location>
        <begin position="308"/>
        <end position="331"/>
    </location>
</feature>
<accession>A0A255EG62</accession>
<feature type="transmembrane region" description="Helical" evidence="6">
    <location>
        <begin position="185"/>
        <end position="208"/>
    </location>
</feature>
<sequence length="408" mass="42091">MVVAAGTIIGSLTQWYLIWLLARTAGPDGVGVYSAALAVATPLFTALRLGLRSTFLSAMTRWPESVYWRLRIGGLAASVLILLALILILPGIPVGLGVAIAALKVSDGIVDLCQARVQYADRMSFLGWSTIANSVGTAIAASIAVTVTGEVVAVVIASAAVSAASAAWTAYVGRTVTYVADTADGAVRGILSAGIPITVSQFLANLLIQLPVIALTMVDPATVGRYAAAAYLVAAASMAGATLQILLLTPFRRIRETSGAEAVRAYASRVLRSVMLIAALCGVVVVLLGAPVLTFVYGAEFALDHLSLAFLAIAAIATVGSPVQSVVLTVLNRYKTVTMIMTASCVGSVLAGLAAFGLAAPPIVCASAMAATGASVRYVLLNVFMQRATRDIAPDEWPEPGAREQQEG</sequence>
<keyword evidence="3 6" id="KW-0812">Transmembrane</keyword>
<name>A0A255EG62_9ACTN</name>
<keyword evidence="5 6" id="KW-0472">Membrane</keyword>
<feature type="transmembrane region" description="Helical" evidence="6">
    <location>
        <begin position="228"/>
        <end position="249"/>
    </location>
</feature>
<evidence type="ECO:0000256" key="1">
    <source>
        <dbReference type="ARBA" id="ARBA00004651"/>
    </source>
</evidence>
<proteinExistence type="predicted"/>
<keyword evidence="4 6" id="KW-1133">Transmembrane helix</keyword>
<organism evidence="7 8">
    <name type="scientific">Parenemella sanctibonifatiensis</name>
    <dbReference type="NCBI Taxonomy" id="2016505"/>
    <lineage>
        <taxon>Bacteria</taxon>
        <taxon>Bacillati</taxon>
        <taxon>Actinomycetota</taxon>
        <taxon>Actinomycetes</taxon>
        <taxon>Propionibacteriales</taxon>
        <taxon>Propionibacteriaceae</taxon>
        <taxon>Parenemella</taxon>
    </lineage>
</organism>
<dbReference type="GO" id="GO:0005886">
    <property type="term" value="C:plasma membrane"/>
    <property type="evidence" value="ECO:0007669"/>
    <property type="project" value="UniProtKB-SubCell"/>
</dbReference>
<evidence type="ECO:0000313" key="7">
    <source>
        <dbReference type="EMBL" id="OYN90517.1"/>
    </source>
</evidence>
<reference evidence="7 8" key="1">
    <citation type="submission" date="2017-07" db="EMBL/GenBank/DDBJ databases">
        <title>Draft whole genome sequences of clinical Proprionibacteriaceae strains.</title>
        <authorList>
            <person name="Bernier A.-M."/>
            <person name="Bernard K."/>
            <person name="Domingo M.-C."/>
        </authorList>
    </citation>
    <scope>NUCLEOTIDE SEQUENCE [LARGE SCALE GENOMIC DNA]</scope>
    <source>
        <strain evidence="7 8">NML 160184</strain>
    </source>
</reference>
<comment type="caution">
    <text evidence="7">The sequence shown here is derived from an EMBL/GenBank/DDBJ whole genome shotgun (WGS) entry which is preliminary data.</text>
</comment>
<dbReference type="AlphaFoldDB" id="A0A255EG62"/>
<dbReference type="PANTHER" id="PTHR30250:SF26">
    <property type="entry name" value="PSMA PROTEIN"/>
    <property type="match status" value="1"/>
</dbReference>
<dbReference type="InterPro" id="IPR050833">
    <property type="entry name" value="Poly_Biosynth_Transport"/>
</dbReference>
<evidence type="ECO:0008006" key="9">
    <source>
        <dbReference type="Google" id="ProtNLM"/>
    </source>
</evidence>
<dbReference type="PANTHER" id="PTHR30250">
    <property type="entry name" value="PST FAMILY PREDICTED COLANIC ACID TRANSPORTER"/>
    <property type="match status" value="1"/>
</dbReference>
<feature type="transmembrane region" description="Helical" evidence="6">
    <location>
        <begin position="30"/>
        <end position="51"/>
    </location>
</feature>